<dbReference type="EMBL" id="LJZQ01000012">
    <property type="protein sequence ID" value="KPQ28701.1"/>
    <property type="molecule type" value="Genomic_DNA"/>
</dbReference>
<name>A0A0P7Z9H7_9GAMM</name>
<organism evidence="1 2">
    <name type="scientific">Marinobacter excellens HL-55</name>
    <dbReference type="NCBI Taxonomy" id="1305731"/>
    <lineage>
        <taxon>Bacteria</taxon>
        <taxon>Pseudomonadati</taxon>
        <taxon>Pseudomonadota</taxon>
        <taxon>Gammaproteobacteria</taxon>
        <taxon>Pseudomonadales</taxon>
        <taxon>Marinobacteraceae</taxon>
        <taxon>Marinobacter</taxon>
    </lineage>
</organism>
<dbReference type="PATRIC" id="fig|1305731.5.peg.218"/>
<accession>A0A0P7Z9H7</accession>
<protein>
    <submittedName>
        <fullName evidence="1">Uncharacterized protein</fullName>
    </submittedName>
</protein>
<comment type="caution">
    <text evidence="1">The sequence shown here is derived from an EMBL/GenBank/DDBJ whole genome shotgun (WGS) entry which is preliminary data.</text>
</comment>
<evidence type="ECO:0000313" key="1">
    <source>
        <dbReference type="EMBL" id="KPQ28701.1"/>
    </source>
</evidence>
<proteinExistence type="predicted"/>
<dbReference type="Proteomes" id="UP000050416">
    <property type="component" value="Unassembled WGS sequence"/>
</dbReference>
<dbReference type="STRING" id="1305731.GCA_000934705_02574"/>
<evidence type="ECO:0000313" key="2">
    <source>
        <dbReference type="Proteomes" id="UP000050416"/>
    </source>
</evidence>
<reference evidence="1 2" key="1">
    <citation type="submission" date="2015-09" db="EMBL/GenBank/DDBJ databases">
        <title>Identification and resolution of microdiversity through metagenomic sequencing of parallel consortia.</title>
        <authorList>
            <person name="Nelson W.C."/>
            <person name="Romine M.F."/>
            <person name="Lindemann S.R."/>
        </authorList>
    </citation>
    <scope>NUCLEOTIDE SEQUENCE [LARGE SCALE GENOMIC DNA]</scope>
    <source>
        <strain evidence="1">HL-55</strain>
    </source>
</reference>
<dbReference type="AlphaFoldDB" id="A0A0P7Z9H7"/>
<gene>
    <name evidence="1" type="ORF">HLUCCX14_09365</name>
</gene>
<sequence>MEREIFVPHSEAERKNVIALAEYLGSIYYC</sequence>